<name>D3AZ19_HETP5</name>
<gene>
    <name evidence="2" type="ORF">PPL_01359</name>
</gene>
<accession>D3AZ19</accession>
<protein>
    <submittedName>
        <fullName evidence="2">Uncharacterized protein</fullName>
    </submittedName>
</protein>
<evidence type="ECO:0000313" key="3">
    <source>
        <dbReference type="Proteomes" id="UP000001396"/>
    </source>
</evidence>
<dbReference type="EMBL" id="ADBJ01000006">
    <property type="protein sequence ID" value="EFA85576.1"/>
    <property type="molecule type" value="Genomic_DNA"/>
</dbReference>
<dbReference type="RefSeq" id="XP_020437683.1">
    <property type="nucleotide sequence ID" value="XM_020572368.1"/>
</dbReference>
<evidence type="ECO:0000256" key="1">
    <source>
        <dbReference type="SAM" id="MobiDB-lite"/>
    </source>
</evidence>
<feature type="compositionally biased region" description="Low complexity" evidence="1">
    <location>
        <begin position="347"/>
        <end position="363"/>
    </location>
</feature>
<feature type="region of interest" description="Disordered" evidence="1">
    <location>
        <begin position="304"/>
        <end position="490"/>
    </location>
</feature>
<feature type="compositionally biased region" description="Low complexity" evidence="1">
    <location>
        <begin position="454"/>
        <end position="468"/>
    </location>
</feature>
<dbReference type="Proteomes" id="UP000001396">
    <property type="component" value="Unassembled WGS sequence"/>
</dbReference>
<feature type="compositionally biased region" description="Low complexity" evidence="1">
    <location>
        <begin position="304"/>
        <end position="330"/>
    </location>
</feature>
<proteinExistence type="predicted"/>
<comment type="caution">
    <text evidence="2">The sequence shown here is derived from an EMBL/GenBank/DDBJ whole genome shotgun (WGS) entry which is preliminary data.</text>
</comment>
<reference evidence="2 3" key="1">
    <citation type="journal article" date="2011" name="Genome Res.">
        <title>Phylogeny-wide analysis of social amoeba genomes highlights ancient origins for complex intercellular communication.</title>
        <authorList>
            <person name="Heidel A.J."/>
            <person name="Lawal H.M."/>
            <person name="Felder M."/>
            <person name="Schilde C."/>
            <person name="Helps N.R."/>
            <person name="Tunggal B."/>
            <person name="Rivero F."/>
            <person name="John U."/>
            <person name="Schleicher M."/>
            <person name="Eichinger L."/>
            <person name="Platzer M."/>
            <person name="Noegel A.A."/>
            <person name="Schaap P."/>
            <person name="Gloeckner G."/>
        </authorList>
    </citation>
    <scope>NUCLEOTIDE SEQUENCE [LARGE SCALE GENOMIC DNA]</scope>
    <source>
        <strain evidence="3">ATCC 26659 / Pp 5 / PN500</strain>
    </source>
</reference>
<organism evidence="2 3">
    <name type="scientific">Heterostelium pallidum (strain ATCC 26659 / Pp 5 / PN500)</name>
    <name type="common">Cellular slime mold</name>
    <name type="synonym">Polysphondylium pallidum</name>
    <dbReference type="NCBI Taxonomy" id="670386"/>
    <lineage>
        <taxon>Eukaryota</taxon>
        <taxon>Amoebozoa</taxon>
        <taxon>Evosea</taxon>
        <taxon>Eumycetozoa</taxon>
        <taxon>Dictyostelia</taxon>
        <taxon>Acytosteliales</taxon>
        <taxon>Acytosteliaceae</taxon>
        <taxon>Heterostelium</taxon>
    </lineage>
</organism>
<keyword evidence="3" id="KW-1185">Reference proteome</keyword>
<dbReference type="InParanoid" id="D3AZ19"/>
<evidence type="ECO:0000313" key="2">
    <source>
        <dbReference type="EMBL" id="EFA85576.1"/>
    </source>
</evidence>
<feature type="compositionally biased region" description="Polar residues" evidence="1">
    <location>
        <begin position="541"/>
        <end position="557"/>
    </location>
</feature>
<feature type="region of interest" description="Disordered" evidence="1">
    <location>
        <begin position="514"/>
        <end position="565"/>
    </location>
</feature>
<feature type="compositionally biased region" description="Polar residues" evidence="1">
    <location>
        <begin position="364"/>
        <end position="379"/>
    </location>
</feature>
<feature type="compositionally biased region" description="Polar residues" evidence="1">
    <location>
        <begin position="394"/>
        <end position="406"/>
    </location>
</feature>
<dbReference type="AlphaFoldDB" id="D3AZ19"/>
<feature type="compositionally biased region" description="Low complexity" evidence="1">
    <location>
        <begin position="407"/>
        <end position="423"/>
    </location>
</feature>
<dbReference type="GeneID" id="31356888"/>
<sequence length="579" mass="66349">MKYSDFIGLTQEQQRVETDNLFGRFPIASRNNDINRLITTLNTTEAMINNTNHIIHMLKKYFDTTIKLHTDIYNQFCRIESFITGMHFNLQDYISLTNKLVTAHREMVSRPSVVSSERIKLIKTLTKELSEKGIIRPTPLLMKIICFRTGNNKTNLKREYLQTTVRSMRSHPNYINNDFVRDNSETILTMDDMDTILDTYLRDLKTKVRNGFTSNTNTYIRRENYFVDNGGQLFIVVNGNHIAAVNLTTAHIANEIKKFFCIVKEPNAFQIIEDENLRTEYMEIFANVAEFILYLMNGTAEQGQQAATPAQQPATPAQQPATPVQQLVRQTARRQARPAREQPPRPARQLPPTTEQLLQTQLQSHPPQSPLHTPIQSPNYFIYSPSYQQSPSQVRSPNNYSQSLFYQPQTTQPQANQQLPPTTDLQSQRPIQIQSPNSYSHSPFYQPQTTTPALQQSLQLSHQHQHQSGEQNNNNLIPPHNIFGSNTNINTPTFNDISIVRDLDIGIRMNLDEAPNSSQRTQSPPVSPVIPVPFETPMLPTGSSLFRNHQSQTISPTPYSPYAPRYSNQFNNSYSYYNQ</sequence>
<feature type="compositionally biased region" description="Polar residues" evidence="1">
    <location>
        <begin position="424"/>
        <end position="453"/>
    </location>
</feature>
<feature type="compositionally biased region" description="Low complexity" evidence="1">
    <location>
        <begin position="383"/>
        <end position="393"/>
    </location>
</feature>